<dbReference type="AlphaFoldDB" id="A0AA97NX49"/>
<reference evidence="1" key="1">
    <citation type="journal article" date="2012" name="PLoS Genet.">
        <title>Comparative analysis of the genomes of two field isolates of the rice blast fungus Magnaporthe oryzae.</title>
        <authorList>
            <person name="Xue M."/>
            <person name="Yang J."/>
            <person name="Li Z."/>
            <person name="Hu S."/>
            <person name="Yao N."/>
            <person name="Dean R.A."/>
            <person name="Zhao W."/>
            <person name="Shen M."/>
            <person name="Zhang H."/>
            <person name="Li C."/>
            <person name="Liu L."/>
            <person name="Cao L."/>
            <person name="Xu X."/>
            <person name="Xing Y."/>
            <person name="Hsiang T."/>
            <person name="Zhang Z."/>
            <person name="Xu J.R."/>
            <person name="Peng Y.L."/>
        </authorList>
    </citation>
    <scope>NUCLEOTIDE SEQUENCE</scope>
    <source>
        <strain evidence="1">Y34</strain>
    </source>
</reference>
<gene>
    <name evidence="1" type="ORF">OOU_Y34scaffold00567g21</name>
</gene>
<name>A0AA97NX49_PYRO3</name>
<organism evidence="1">
    <name type="scientific">Pyricularia oryzae (strain Y34)</name>
    <name type="common">Rice blast fungus</name>
    <name type="synonym">Magnaporthe oryzae</name>
    <dbReference type="NCBI Taxonomy" id="1143189"/>
    <lineage>
        <taxon>Eukaryota</taxon>
        <taxon>Fungi</taxon>
        <taxon>Dikarya</taxon>
        <taxon>Ascomycota</taxon>
        <taxon>Pezizomycotina</taxon>
        <taxon>Sordariomycetes</taxon>
        <taxon>Sordariomycetidae</taxon>
        <taxon>Magnaporthales</taxon>
        <taxon>Pyriculariaceae</taxon>
        <taxon>Pyricularia</taxon>
    </lineage>
</organism>
<accession>A0AA97NX49</accession>
<proteinExistence type="predicted"/>
<sequence>MCNIAAAGAYDRQFKMVAYSRSWLKEVSMAPNRDVNMAKKHRGGYSLRIYDIYF</sequence>
<protein>
    <submittedName>
        <fullName evidence="1">Uncharacterized protein</fullName>
    </submittedName>
</protein>
<dbReference type="EMBL" id="JH793087">
    <property type="protein sequence ID" value="ELQ37874.1"/>
    <property type="molecule type" value="Genomic_DNA"/>
</dbReference>
<evidence type="ECO:0000313" key="1">
    <source>
        <dbReference type="EMBL" id="ELQ37874.1"/>
    </source>
</evidence>
<dbReference type="Proteomes" id="UP000011086">
    <property type="component" value="Unassembled WGS sequence"/>
</dbReference>